<dbReference type="NCBIfam" id="TIGR04183">
    <property type="entry name" value="Por_Secre_tail"/>
    <property type="match status" value="1"/>
</dbReference>
<feature type="domain" description="Secretion system C-terminal sorting" evidence="1">
    <location>
        <begin position="155"/>
        <end position="230"/>
    </location>
</feature>
<evidence type="ECO:0000313" key="4">
    <source>
        <dbReference type="Proteomes" id="UP001244443"/>
    </source>
</evidence>
<organism evidence="3 4">
    <name type="scientific">Marivirga arenosa</name>
    <dbReference type="NCBI Taxonomy" id="3059076"/>
    <lineage>
        <taxon>Bacteria</taxon>
        <taxon>Pseudomonadati</taxon>
        <taxon>Bacteroidota</taxon>
        <taxon>Cytophagia</taxon>
        <taxon>Cytophagales</taxon>
        <taxon>Marivirgaceae</taxon>
        <taxon>Marivirga</taxon>
    </lineage>
</organism>
<accession>A0AA51N535</accession>
<evidence type="ECO:0000259" key="1">
    <source>
        <dbReference type="Pfam" id="PF18962"/>
    </source>
</evidence>
<sequence length="232" mass="26386">MKLVFTIFLSFLIHSVLLSQDFMVKDFRGEIITGFQTSKTTTFKIQNFSNSSKSIRIKHSLDKIQGGGNFTICYDDICNTDNEFLIINIPANSITNDIELTLTGGLSNLNTITYLEFIDLQIDNVIKKELSLKINEEKQKDIFFEKGDIIVSSFFPNPSVKNAILEYNINPYETEAKITLQNVLGSIIETYELSPDENKLNINTENLNPGVYFYTLSIRDEGLATRKLIVKK</sequence>
<evidence type="ECO:0000313" key="3">
    <source>
        <dbReference type="EMBL" id="WMN06461.1"/>
    </source>
</evidence>
<dbReference type="EMBL" id="CP129968">
    <property type="protein sequence ID" value="WKK80006.1"/>
    <property type="molecule type" value="Genomic_DNA"/>
</dbReference>
<dbReference type="KEGG" id="marp:QYS47_22620"/>
<reference evidence="3 4" key="1">
    <citation type="submission" date="2023-08" db="EMBL/GenBank/DDBJ databases">
        <title>Comparative genomics and taxonomic characterization of three novel marine species of genus Marivirga.</title>
        <authorList>
            <person name="Muhammad N."/>
            <person name="Kim S.-G."/>
        </authorList>
    </citation>
    <scope>NUCLEOTIDE SEQUENCE [LARGE SCALE GENOMIC DNA]</scope>
    <source>
        <strain evidence="3 4">ABR2-2</strain>
        <strain evidence="2">BKB1-2</strain>
    </source>
</reference>
<evidence type="ECO:0000313" key="2">
    <source>
        <dbReference type="EMBL" id="WKK80006.1"/>
    </source>
</evidence>
<proteinExistence type="predicted"/>
<accession>A0AA49GDD9</accession>
<dbReference type="AlphaFoldDB" id="A0AA51N535"/>
<keyword evidence="4" id="KW-1185">Reference proteome</keyword>
<dbReference type="RefSeq" id="WP_302124320.1">
    <property type="nucleotide sequence ID" value="NZ_CP129968.2"/>
</dbReference>
<dbReference type="Proteomes" id="UP001244443">
    <property type="component" value="Chromosome"/>
</dbReference>
<dbReference type="EMBL" id="CP129970">
    <property type="protein sequence ID" value="WMN06461.1"/>
    <property type="molecule type" value="Genomic_DNA"/>
</dbReference>
<gene>
    <name evidence="2" type="ORF">QYS47_22620</name>
    <name evidence="3" type="ORF">QYS48_32620</name>
</gene>
<dbReference type="InterPro" id="IPR026444">
    <property type="entry name" value="Secre_tail"/>
</dbReference>
<protein>
    <submittedName>
        <fullName evidence="3">T9SS type A sorting domain-containing protein</fullName>
    </submittedName>
</protein>
<dbReference type="Proteomes" id="UP001232019">
    <property type="component" value="Chromosome"/>
</dbReference>
<dbReference type="Pfam" id="PF18962">
    <property type="entry name" value="Por_Secre_tail"/>
    <property type="match status" value="1"/>
</dbReference>
<name>A0AA51N535_9BACT</name>